<dbReference type="Proteomes" id="UP000824239">
    <property type="component" value="Unassembled WGS sequence"/>
</dbReference>
<dbReference type="AlphaFoldDB" id="A0A9D1DHG8"/>
<reference evidence="2" key="1">
    <citation type="submission" date="2020-10" db="EMBL/GenBank/DDBJ databases">
        <authorList>
            <person name="Gilroy R."/>
        </authorList>
    </citation>
    <scope>NUCLEOTIDE SEQUENCE</scope>
    <source>
        <strain evidence="2">ChiBcec15-4380</strain>
    </source>
</reference>
<comment type="caution">
    <text evidence="2">The sequence shown here is derived from an EMBL/GenBank/DDBJ whole genome shotgun (WGS) entry which is preliminary data.</text>
</comment>
<keyword evidence="1" id="KW-0472">Membrane</keyword>
<dbReference type="Pfam" id="PF18975">
    <property type="entry name" value="DUF5711"/>
    <property type="match status" value="1"/>
</dbReference>
<dbReference type="SUPFAM" id="SSF50998">
    <property type="entry name" value="Quinoprotein alcohol dehydrogenase-like"/>
    <property type="match status" value="1"/>
</dbReference>
<organism evidence="2 3">
    <name type="scientific">Candidatus Avoscillospira avicola</name>
    <dbReference type="NCBI Taxonomy" id="2840706"/>
    <lineage>
        <taxon>Bacteria</taxon>
        <taxon>Bacillati</taxon>
        <taxon>Bacillota</taxon>
        <taxon>Clostridia</taxon>
        <taxon>Eubacteriales</taxon>
        <taxon>Oscillospiraceae</taxon>
        <taxon>Oscillospiraceae incertae sedis</taxon>
        <taxon>Candidatus Avoscillospira</taxon>
    </lineage>
</organism>
<gene>
    <name evidence="2" type="ORF">IAA53_05280</name>
</gene>
<evidence type="ECO:0000256" key="1">
    <source>
        <dbReference type="SAM" id="Phobius"/>
    </source>
</evidence>
<proteinExistence type="predicted"/>
<name>A0A9D1DHG8_9FIRM</name>
<dbReference type="EMBL" id="DVHE01000043">
    <property type="protein sequence ID" value="HIR50683.1"/>
    <property type="molecule type" value="Genomic_DNA"/>
</dbReference>
<dbReference type="InterPro" id="IPR043765">
    <property type="entry name" value="DUF5711"/>
</dbReference>
<accession>A0A9D1DHG8</accession>
<evidence type="ECO:0000313" key="2">
    <source>
        <dbReference type="EMBL" id="HIR50683.1"/>
    </source>
</evidence>
<dbReference type="InterPro" id="IPR011047">
    <property type="entry name" value="Quinoprotein_ADH-like_sf"/>
</dbReference>
<sequence>MWNNLKNSQERPSRGSLIKRIVVFAVVVAAVCSAVGLILFQDSVNFDALRRWVKYFNIRDEGEQDIYTFDSHNSNRYGAAGSGLAVASVGGLTYYQDNGEERFSIQQQLELPQILTAGRMMLAYDVGGTALLAADLGGERLNLTADQVILDADLSSGGSLCYSSGSSGYKSVLTVYNGKQELIYRWLSSTTYMPQCAISEKGNLLAAVGLGASGGAFESTLHLFRTDAEGVQWTASLGNELIYDLFFLDSGAICALGETSAQIYNTDGTLVARYAYTEPYLKEYDLGGDGFLTLAVNMYRAGNRNSLVTVSEAGEEIASVYLGREILDLSACGGYVAVLTPDQLTIYNKSLEVYAETSDIGTATAVLMRSDGSALLLGGGAGWLYLP</sequence>
<protein>
    <submittedName>
        <fullName evidence="2">Uncharacterized protein</fullName>
    </submittedName>
</protein>
<keyword evidence="1" id="KW-1133">Transmembrane helix</keyword>
<reference evidence="2" key="2">
    <citation type="journal article" date="2021" name="PeerJ">
        <title>Extensive microbial diversity within the chicken gut microbiome revealed by metagenomics and culture.</title>
        <authorList>
            <person name="Gilroy R."/>
            <person name="Ravi A."/>
            <person name="Getino M."/>
            <person name="Pursley I."/>
            <person name="Horton D.L."/>
            <person name="Alikhan N.F."/>
            <person name="Baker D."/>
            <person name="Gharbi K."/>
            <person name="Hall N."/>
            <person name="Watson M."/>
            <person name="Adriaenssens E.M."/>
            <person name="Foster-Nyarko E."/>
            <person name="Jarju S."/>
            <person name="Secka A."/>
            <person name="Antonio M."/>
            <person name="Oren A."/>
            <person name="Chaudhuri R.R."/>
            <person name="La Ragione R."/>
            <person name="Hildebrand F."/>
            <person name="Pallen M.J."/>
        </authorList>
    </citation>
    <scope>NUCLEOTIDE SEQUENCE</scope>
    <source>
        <strain evidence="2">ChiBcec15-4380</strain>
    </source>
</reference>
<evidence type="ECO:0000313" key="3">
    <source>
        <dbReference type="Proteomes" id="UP000824239"/>
    </source>
</evidence>
<keyword evidence="1" id="KW-0812">Transmembrane</keyword>
<feature type="transmembrane region" description="Helical" evidence="1">
    <location>
        <begin position="21"/>
        <end position="40"/>
    </location>
</feature>